<dbReference type="GeneID" id="103595353"/>
<accession>A0ABM0R8L9</accession>
<reference evidence="2" key="1">
    <citation type="submission" date="2025-08" db="UniProtKB">
        <authorList>
            <consortium name="RefSeq"/>
        </authorList>
    </citation>
    <scope>IDENTIFICATION</scope>
</reference>
<evidence type="ECO:0000313" key="2">
    <source>
        <dbReference type="RefSeq" id="XP_008576960.1"/>
    </source>
</evidence>
<organism evidence="1 2">
    <name type="scientific">Galeopterus variegatus</name>
    <name type="common">Malayan flying lemur</name>
    <name type="synonym">Cynocephalus variegatus</name>
    <dbReference type="NCBI Taxonomy" id="482537"/>
    <lineage>
        <taxon>Eukaryota</taxon>
        <taxon>Metazoa</taxon>
        <taxon>Chordata</taxon>
        <taxon>Craniata</taxon>
        <taxon>Vertebrata</taxon>
        <taxon>Euteleostomi</taxon>
        <taxon>Mammalia</taxon>
        <taxon>Eutheria</taxon>
        <taxon>Euarchontoglires</taxon>
        <taxon>Dermoptera</taxon>
        <taxon>Cynocephalidae</taxon>
        <taxon>Galeopterus</taxon>
    </lineage>
</organism>
<proteinExistence type="predicted"/>
<sequence>MASSCPALTVRSQSVSPDFFFPGAAPYLKTKFICVTPTTCSNTIDLPMSPRTLDSLMQFGNNGEGAEPSAGGQFESLTFDMELTSECATSPM</sequence>
<dbReference type="Proteomes" id="UP000694923">
    <property type="component" value="Unplaced"/>
</dbReference>
<evidence type="ECO:0000313" key="1">
    <source>
        <dbReference type="Proteomes" id="UP000694923"/>
    </source>
</evidence>
<dbReference type="RefSeq" id="XP_008576960.1">
    <property type="nucleotide sequence ID" value="XM_008578738.1"/>
</dbReference>
<protein>
    <submittedName>
        <fullName evidence="2">Signal transducer and activator of transcription 3-like</fullName>
    </submittedName>
</protein>
<gene>
    <name evidence="2" type="primary">LOC103595353</name>
</gene>
<keyword evidence="1" id="KW-1185">Reference proteome</keyword>
<name>A0ABM0R8L9_GALVR</name>